<reference evidence="2" key="1">
    <citation type="submission" date="2017-06" db="EMBL/GenBank/DDBJ databases">
        <authorList>
            <person name="LiPuma J."/>
            <person name="Spilker T."/>
        </authorList>
    </citation>
    <scope>NUCLEOTIDE SEQUENCE [LARGE SCALE GENOMIC DNA]</scope>
    <source>
        <strain evidence="2">AU17325</strain>
    </source>
</reference>
<dbReference type="AlphaFoldDB" id="A0A228J2C7"/>
<dbReference type="OrthoDB" id="6770443at2"/>
<comment type="caution">
    <text evidence="1">The sequence shown here is derived from an EMBL/GenBank/DDBJ whole genome shotgun (WGS) entry which is preliminary data.</text>
</comment>
<evidence type="ECO:0008006" key="3">
    <source>
        <dbReference type="Google" id="ProtNLM"/>
    </source>
</evidence>
<proteinExistence type="predicted"/>
<gene>
    <name evidence="1" type="ORF">CFB84_07115</name>
</gene>
<dbReference type="EMBL" id="NKFA01000003">
    <property type="protein sequence ID" value="OXI48677.1"/>
    <property type="molecule type" value="Genomic_DNA"/>
</dbReference>
<dbReference type="RefSeq" id="WP_089450257.1">
    <property type="nucleotide sequence ID" value="NZ_JAUJSI010000060.1"/>
</dbReference>
<sequence>MIGDPLMDAFEVFLSELAARPAVSPPALNFFDVGGSGYLENPTSDLLALFMGAQPTVPRWLAKALLACLNDRGLSSEVDVGKIAWDVVTAEREVSEIAEETDTRKRLDLLITSDQFVLGIENKVHASAAANPFRVYDRLLSRRADGRAIFRCILRPTERKDDLPSGCDWSVITYLELVEKALSLYGQDVAFGPITKWSFFYMEFLRHLQSLATPDYGGTMSHADMEFIASHFSELRRAKGLLEQFEANLLAEAQAIVVRSLSMAGVDTNVKTAVHTWSDGERALRLRPQSWGGESDVVLVYFDRSESDSKEQVGYYLRAYIRKGSEQVPLDLVKTMLEETTRAGKMSWINEEDDRFTWFESNNNCLAFGAYAADYTRAGSLNALGDLAKWLQEHVFVAAT</sequence>
<dbReference type="Pfam" id="PF14281">
    <property type="entry name" value="PDDEXK_4"/>
    <property type="match status" value="1"/>
</dbReference>
<reference evidence="1 2" key="2">
    <citation type="submission" date="2017-08" db="EMBL/GenBank/DDBJ databases">
        <title>WGS of novel Burkholderia cepaca complex species.</title>
        <authorList>
            <person name="Lipuma J."/>
            <person name="Spilker T."/>
        </authorList>
    </citation>
    <scope>NUCLEOTIDE SEQUENCE [LARGE SCALE GENOMIC DNA]</scope>
    <source>
        <strain evidence="1 2">AU17325</strain>
    </source>
</reference>
<evidence type="ECO:0000313" key="1">
    <source>
        <dbReference type="EMBL" id="OXI48677.1"/>
    </source>
</evidence>
<dbReference type="Proteomes" id="UP000214600">
    <property type="component" value="Unassembled WGS sequence"/>
</dbReference>
<protein>
    <recommendedName>
        <fullName evidence="3">PD-(D/E)XK nuclease superfamily protein</fullName>
    </recommendedName>
</protein>
<organism evidence="1 2">
    <name type="scientific">Burkholderia aenigmatica</name>
    <dbReference type="NCBI Taxonomy" id="2015348"/>
    <lineage>
        <taxon>Bacteria</taxon>
        <taxon>Pseudomonadati</taxon>
        <taxon>Pseudomonadota</taxon>
        <taxon>Betaproteobacteria</taxon>
        <taxon>Burkholderiales</taxon>
        <taxon>Burkholderiaceae</taxon>
        <taxon>Burkholderia</taxon>
        <taxon>Burkholderia cepacia complex</taxon>
    </lineage>
</organism>
<name>A0A228J2C7_9BURK</name>
<evidence type="ECO:0000313" key="2">
    <source>
        <dbReference type="Proteomes" id="UP000214600"/>
    </source>
</evidence>
<accession>A0A228J2C7</accession>
<dbReference type="InterPro" id="IPR029470">
    <property type="entry name" value="PDDEXK_4"/>
</dbReference>